<protein>
    <submittedName>
        <fullName evidence="1">Uncharacterized protein</fullName>
    </submittedName>
</protein>
<accession>A0A1M7ADB1</accession>
<sequence>MADLDIMMADEPLEKAKHLQVGEEQFFVLDRHGRHINCRVKERLPNGEYTVELLSESIEGREKSLDYIGKEQNISWEQIRF</sequence>
<dbReference type="OrthoDB" id="6177113at2"/>
<evidence type="ECO:0000313" key="1">
    <source>
        <dbReference type="EMBL" id="SHL40605.1"/>
    </source>
</evidence>
<name>A0A1M7ADB1_9GAMM</name>
<dbReference type="Proteomes" id="UP000184248">
    <property type="component" value="Unassembled WGS sequence"/>
</dbReference>
<proteinExistence type="predicted"/>
<reference evidence="2" key="1">
    <citation type="submission" date="2016-11" db="EMBL/GenBank/DDBJ databases">
        <authorList>
            <person name="Varghese N."/>
            <person name="Submissions S."/>
        </authorList>
    </citation>
    <scope>NUCLEOTIDE SEQUENCE [LARGE SCALE GENOMIC DNA]</scope>
    <source>
        <strain evidence="2">ALO Sharm</strain>
    </source>
</reference>
<dbReference type="AlphaFoldDB" id="A0A1M7ADB1"/>
<organism evidence="1 2">
    <name type="scientific">Halomonas caseinilytica</name>
    <dbReference type="NCBI Taxonomy" id="438744"/>
    <lineage>
        <taxon>Bacteria</taxon>
        <taxon>Pseudomonadati</taxon>
        <taxon>Pseudomonadota</taxon>
        <taxon>Gammaproteobacteria</taxon>
        <taxon>Oceanospirillales</taxon>
        <taxon>Halomonadaceae</taxon>
        <taxon>Halomonas</taxon>
    </lineage>
</organism>
<dbReference type="EMBL" id="FRAL01000013">
    <property type="protein sequence ID" value="SHL40605.1"/>
    <property type="molecule type" value="Genomic_DNA"/>
</dbReference>
<gene>
    <name evidence="1" type="ORF">SAMN05192556_11326</name>
</gene>
<evidence type="ECO:0000313" key="2">
    <source>
        <dbReference type="Proteomes" id="UP000184248"/>
    </source>
</evidence>
<keyword evidence="2" id="KW-1185">Reference proteome</keyword>
<dbReference type="RefSeq" id="WP_064700229.1">
    <property type="nucleotide sequence ID" value="NZ_BDEO01000011.1"/>
</dbReference>